<keyword evidence="2" id="KW-1185">Reference proteome</keyword>
<sequence>MVAASITACTVNCRTGSLENVAALLSYHLSVNCRTGSLERQNT</sequence>
<dbReference type="Proteomes" id="UP000191931">
    <property type="component" value="Unassembled WGS sequence"/>
</dbReference>
<name>A0A1W1HHZ6_9BACT</name>
<organism evidence="1 2">
    <name type="scientific">Desulfamplus magnetovallimortis</name>
    <dbReference type="NCBI Taxonomy" id="1246637"/>
    <lineage>
        <taxon>Bacteria</taxon>
        <taxon>Pseudomonadati</taxon>
        <taxon>Thermodesulfobacteriota</taxon>
        <taxon>Desulfobacteria</taxon>
        <taxon>Desulfobacterales</taxon>
        <taxon>Desulfobacteraceae</taxon>
        <taxon>Desulfamplus</taxon>
    </lineage>
</organism>
<evidence type="ECO:0000313" key="2">
    <source>
        <dbReference type="Proteomes" id="UP000191931"/>
    </source>
</evidence>
<dbReference type="AlphaFoldDB" id="A0A1W1HHZ6"/>
<reference evidence="1 2" key="1">
    <citation type="submission" date="2017-03" db="EMBL/GenBank/DDBJ databases">
        <authorList>
            <person name="Afonso C.L."/>
            <person name="Miller P.J."/>
            <person name="Scott M.A."/>
            <person name="Spackman E."/>
            <person name="Goraichik I."/>
            <person name="Dimitrov K.M."/>
            <person name="Suarez D.L."/>
            <person name="Swayne D.E."/>
        </authorList>
    </citation>
    <scope>NUCLEOTIDE SEQUENCE [LARGE SCALE GENOMIC DNA]</scope>
    <source>
        <strain evidence="1">PRJEB14757</strain>
    </source>
</reference>
<protein>
    <submittedName>
        <fullName evidence="1">Uncharacterized protein</fullName>
    </submittedName>
</protein>
<gene>
    <name evidence="1" type="ORF">MTBBW1_530003</name>
</gene>
<dbReference type="AntiFam" id="ANF00050">
    <property type="entry name" value="Translation of CRISPR YPEST repeat 1"/>
</dbReference>
<evidence type="ECO:0000313" key="1">
    <source>
        <dbReference type="EMBL" id="SLM31998.1"/>
    </source>
</evidence>
<dbReference type="EMBL" id="FWEV01000296">
    <property type="protein sequence ID" value="SLM31998.1"/>
    <property type="molecule type" value="Genomic_DNA"/>
</dbReference>
<accession>A0A1W1HHZ6</accession>
<proteinExistence type="predicted"/>